<dbReference type="Pfam" id="PF04827">
    <property type="entry name" value="Plant_tran"/>
    <property type="match status" value="1"/>
</dbReference>
<organism evidence="3 4">
    <name type="scientific">Deinandra increscens subsp. villosa</name>
    <dbReference type="NCBI Taxonomy" id="3103831"/>
    <lineage>
        <taxon>Eukaryota</taxon>
        <taxon>Viridiplantae</taxon>
        <taxon>Streptophyta</taxon>
        <taxon>Embryophyta</taxon>
        <taxon>Tracheophyta</taxon>
        <taxon>Spermatophyta</taxon>
        <taxon>Magnoliopsida</taxon>
        <taxon>eudicotyledons</taxon>
        <taxon>Gunneridae</taxon>
        <taxon>Pentapetalae</taxon>
        <taxon>asterids</taxon>
        <taxon>campanulids</taxon>
        <taxon>Asterales</taxon>
        <taxon>Asteraceae</taxon>
        <taxon>Asteroideae</taxon>
        <taxon>Heliantheae alliance</taxon>
        <taxon>Madieae</taxon>
        <taxon>Madiinae</taxon>
        <taxon>Deinandra</taxon>
    </lineage>
</organism>
<evidence type="ECO:0000313" key="3">
    <source>
        <dbReference type="EMBL" id="KAK9048394.1"/>
    </source>
</evidence>
<evidence type="ECO:0008006" key="5">
    <source>
        <dbReference type="Google" id="ProtNLM"/>
    </source>
</evidence>
<dbReference type="PANTHER" id="PTHR47150">
    <property type="entry name" value="OS12G0169200 PROTEIN"/>
    <property type="match status" value="1"/>
</dbReference>
<dbReference type="EMBL" id="JBCNJP010012674">
    <property type="protein sequence ID" value="KAK9048394.1"/>
    <property type="molecule type" value="Genomic_DNA"/>
</dbReference>
<feature type="compositionally biased region" description="Polar residues" evidence="2">
    <location>
        <begin position="35"/>
        <end position="46"/>
    </location>
</feature>
<accession>A0AAP0C2N3</accession>
<proteinExistence type="predicted"/>
<name>A0AAP0C2N3_9ASTR</name>
<gene>
    <name evidence="3" type="ORF">SSX86_032643</name>
</gene>
<keyword evidence="1" id="KW-0175">Coiled coil</keyword>
<feature type="compositionally biased region" description="Polar residues" evidence="2">
    <location>
        <begin position="218"/>
        <end position="227"/>
    </location>
</feature>
<sequence>MNHSFSNVFNLEDSADYPNTQYYNNSQFFSNSSQIPVTQSPHTSQNTHDESRSSKWEAAEDVALMSAWCMVSEDATRGKNQKKESFWARVKKCYDETREENPGKIGIRNENQMKGRESRLNKNANRWIAAYQEAYRRGRSGMSQSDIEREAHIIYQQAGKGKFLESVVFNEVMCKHPKWDLQLSRDTTRTRPECEEDNEESGGSAKRSRTTEEGDYSNPETPNSVASTIDRPIGRDAAKKKGKSKVSNEFVEELRELRLARGNEVEVMKKRIELDQQKELKKEEREQKRQEREQKKEELESIISNIFFINYNSSILIYLKMSHSENSSESTDSSNLSEYEEWEARFIQRNLQTDEIISELLLNMPEMIIRDRPHAARRRYCDREREKGEKLLMQDYFAERPTYDEATFRNRFRMRRPLFLRIVAAVTANDVYFQQRRDCTGIKGLSPLQKCTAAMRVLAYGTSADAQDEYLRISETVTRNALTNFVAGVISCFGQEYLRKPNENDLARLLHVGEERGFPGMIGSIDCMHWQWKNCPSAWAGQYAGRSGKPTIVLEAVASYDLWIWHAFFGTPGTCNDINVLDRSPLFDDVLSGRAPNVSYTVNGRDYNMAYYLTDGIYPSWAAFVKSITSPQLRKHKLFAKQQEAVRKDVERTFGVLQARFAFLRHPCLVWDKEMMGKIMIACIIIHNMIVEDERDTYLHYYDPSEFLNSSTEDDEHVQFSMDRIADLSRYMTNRAQLRNRETHNTLKKDLIEHVWQNRSIDE</sequence>
<dbReference type="InterPro" id="IPR006912">
    <property type="entry name" value="Harbinger_derived_prot"/>
</dbReference>
<dbReference type="PANTHER" id="PTHR47150:SF6">
    <property type="entry name" value="OS01G0872900 PROTEIN"/>
    <property type="match status" value="1"/>
</dbReference>
<dbReference type="Proteomes" id="UP001408789">
    <property type="component" value="Unassembled WGS sequence"/>
</dbReference>
<feature type="compositionally biased region" description="Basic and acidic residues" evidence="2">
    <location>
        <begin position="47"/>
        <end position="56"/>
    </location>
</feature>
<evidence type="ECO:0000256" key="2">
    <source>
        <dbReference type="SAM" id="MobiDB-lite"/>
    </source>
</evidence>
<protein>
    <recommendedName>
        <fullName evidence="5">No apical meristem-associated C-terminal domain-containing protein</fullName>
    </recommendedName>
</protein>
<reference evidence="3 4" key="1">
    <citation type="submission" date="2024-04" db="EMBL/GenBank/DDBJ databases">
        <title>The reference genome of an endangered Asteraceae, Deinandra increscens subsp. villosa, native to the Central Coast of California.</title>
        <authorList>
            <person name="Guilliams M."/>
            <person name="Hasenstab-Lehman K."/>
            <person name="Meyer R."/>
            <person name="Mcevoy S."/>
        </authorList>
    </citation>
    <scope>NUCLEOTIDE SEQUENCE [LARGE SCALE GENOMIC DNA]</scope>
    <source>
        <tissue evidence="3">Leaf</tissue>
    </source>
</reference>
<dbReference type="AlphaFoldDB" id="A0AAP0C2N3"/>
<keyword evidence="4" id="KW-1185">Reference proteome</keyword>
<feature type="region of interest" description="Disordered" evidence="2">
    <location>
        <begin position="33"/>
        <end position="56"/>
    </location>
</feature>
<feature type="coiled-coil region" evidence="1">
    <location>
        <begin position="267"/>
        <end position="305"/>
    </location>
</feature>
<evidence type="ECO:0000256" key="1">
    <source>
        <dbReference type="SAM" id="Coils"/>
    </source>
</evidence>
<evidence type="ECO:0000313" key="4">
    <source>
        <dbReference type="Proteomes" id="UP001408789"/>
    </source>
</evidence>
<comment type="caution">
    <text evidence="3">The sequence shown here is derived from an EMBL/GenBank/DDBJ whole genome shotgun (WGS) entry which is preliminary data.</text>
</comment>
<feature type="region of interest" description="Disordered" evidence="2">
    <location>
        <begin position="187"/>
        <end position="245"/>
    </location>
</feature>